<keyword evidence="1" id="KW-0812">Transmembrane</keyword>
<feature type="transmembrane region" description="Helical" evidence="1">
    <location>
        <begin position="205"/>
        <end position="225"/>
    </location>
</feature>
<feature type="domain" description="Urease accessory protein UreH-like transmembrane" evidence="3">
    <location>
        <begin position="9"/>
        <end position="214"/>
    </location>
</feature>
<evidence type="ECO:0000259" key="3">
    <source>
        <dbReference type="Pfam" id="PF13386"/>
    </source>
</evidence>
<keyword evidence="1" id="KW-1133">Transmembrane helix</keyword>
<protein>
    <submittedName>
        <fullName evidence="4">Sulfite exporter TauE/SafE family protein</fullName>
    </submittedName>
</protein>
<dbReference type="Pfam" id="PF13386">
    <property type="entry name" value="DsbD_2"/>
    <property type="match status" value="1"/>
</dbReference>
<evidence type="ECO:0000256" key="1">
    <source>
        <dbReference type="SAM" id="Phobius"/>
    </source>
</evidence>
<dbReference type="PANTHER" id="PTHR42208:SF1">
    <property type="entry name" value="HEAVY METAL TRANSPORTER"/>
    <property type="match status" value="1"/>
</dbReference>
<feature type="transmembrane region" description="Helical" evidence="1">
    <location>
        <begin position="57"/>
        <end position="78"/>
    </location>
</feature>
<sequence length="246" mass="25379">MTGTPTLVAAFALGLAASAHCVVMCGGIASALGVATARDARGGPRASLLAGYQLGRIASYALAGLAFGGVAGGFIARLDDPAVRVGLRATTAATMLVAALFAFGVLRDPGARLGRLMWPRIAPVARRLLPVTTLPRAFAFGTLWGWMPCGFVYTMLLVATASFDAWHAAATMAAFGFGTMPALLASAFGVAHLSRWINIHTARRAAGAILVAGAVLTLAGPWLAARHAPWLHALLPYDCAPAQSMR</sequence>
<comment type="caution">
    <text evidence="4">The sequence shown here is derived from an EMBL/GenBank/DDBJ whole genome shotgun (WGS) entry which is preliminary data.</text>
</comment>
<dbReference type="EMBL" id="JAOVZO020000014">
    <property type="protein sequence ID" value="MDC8012603.1"/>
    <property type="molecule type" value="Genomic_DNA"/>
</dbReference>
<keyword evidence="5" id="KW-1185">Reference proteome</keyword>
<proteinExistence type="predicted"/>
<feature type="transmembrane region" description="Helical" evidence="1">
    <location>
        <begin position="85"/>
        <end position="106"/>
    </location>
</feature>
<dbReference type="InterPro" id="IPR039447">
    <property type="entry name" value="UreH-like_TM_dom"/>
</dbReference>
<dbReference type="PANTHER" id="PTHR42208">
    <property type="entry name" value="HEAVY METAL TRANSPORTER-RELATED"/>
    <property type="match status" value="1"/>
</dbReference>
<name>A0A9X3YKY6_9GAMM</name>
<feature type="transmembrane region" description="Helical" evidence="1">
    <location>
        <begin position="170"/>
        <end position="193"/>
    </location>
</feature>
<accession>A0A9X3YKY6</accession>
<feature type="chain" id="PRO_5040868897" evidence="2">
    <location>
        <begin position="22"/>
        <end position="246"/>
    </location>
</feature>
<gene>
    <name evidence="4" type="ORF">OD750_008590</name>
</gene>
<dbReference type="RefSeq" id="WP_263545063.1">
    <property type="nucleotide sequence ID" value="NZ_JAOVZO020000014.1"/>
</dbReference>
<dbReference type="AlphaFoldDB" id="A0A9X3YKY6"/>
<evidence type="ECO:0000313" key="4">
    <source>
        <dbReference type="EMBL" id="MDC8012603.1"/>
    </source>
</evidence>
<organism evidence="4 5">
    <name type="scientific">Tahibacter soli</name>
    <dbReference type="NCBI Taxonomy" id="2983605"/>
    <lineage>
        <taxon>Bacteria</taxon>
        <taxon>Pseudomonadati</taxon>
        <taxon>Pseudomonadota</taxon>
        <taxon>Gammaproteobacteria</taxon>
        <taxon>Lysobacterales</taxon>
        <taxon>Rhodanobacteraceae</taxon>
        <taxon>Tahibacter</taxon>
    </lineage>
</organism>
<feature type="transmembrane region" description="Helical" evidence="1">
    <location>
        <begin position="137"/>
        <end position="158"/>
    </location>
</feature>
<reference evidence="4" key="1">
    <citation type="submission" date="2023-02" db="EMBL/GenBank/DDBJ databases">
        <title>Tahibacter soli sp. nov. isolated from soil.</title>
        <authorList>
            <person name="Baek J.H."/>
            <person name="Lee J.K."/>
            <person name="Choi D.G."/>
            <person name="Jeon C.O."/>
        </authorList>
    </citation>
    <scope>NUCLEOTIDE SEQUENCE</scope>
    <source>
        <strain evidence="4">BL</strain>
    </source>
</reference>
<feature type="signal peptide" evidence="2">
    <location>
        <begin position="1"/>
        <end position="21"/>
    </location>
</feature>
<keyword evidence="1" id="KW-0472">Membrane</keyword>
<evidence type="ECO:0000313" key="5">
    <source>
        <dbReference type="Proteomes" id="UP001139971"/>
    </source>
</evidence>
<dbReference type="Proteomes" id="UP001139971">
    <property type="component" value="Unassembled WGS sequence"/>
</dbReference>
<keyword evidence="2" id="KW-0732">Signal</keyword>
<evidence type="ECO:0000256" key="2">
    <source>
        <dbReference type="SAM" id="SignalP"/>
    </source>
</evidence>